<proteinExistence type="predicted"/>
<gene>
    <name evidence="2" type="ORF">BN159_p30</name>
</gene>
<geneLocation type="plasmid" evidence="2 3">
    <name>pSDA1</name>
</geneLocation>
<dbReference type="HOGENOM" id="CLU_3277078_0_0_11"/>
<keyword evidence="3" id="KW-1185">Reference proteome</keyword>
<organism evidence="3">
    <name type="scientific">Streptomyces davaonensis (strain DSM 101723 / JCM 4913 / KCC S-0913 / 768)</name>
    <dbReference type="NCBI Taxonomy" id="1214101"/>
    <lineage>
        <taxon>Bacteria</taxon>
        <taxon>Bacillati</taxon>
        <taxon>Actinomycetota</taxon>
        <taxon>Actinomycetes</taxon>
        <taxon>Kitasatosporales</taxon>
        <taxon>Streptomycetaceae</taxon>
        <taxon>Streptomyces</taxon>
    </lineage>
</organism>
<sequence length="41" mass="4441">MARRSGPMAGASKPGFRPRADDRGGRSDQNPVLKCLSANRR</sequence>
<dbReference type="EMBL" id="HE971710">
    <property type="protein sequence ID" value="CCK32910.1"/>
    <property type="molecule type" value="Genomic_DNA"/>
</dbReference>
<accession>K4RGM9</accession>
<evidence type="ECO:0000256" key="1">
    <source>
        <dbReference type="SAM" id="MobiDB-lite"/>
    </source>
</evidence>
<evidence type="ECO:0000313" key="3">
    <source>
        <dbReference type="Proteomes" id="UP000008043"/>
    </source>
</evidence>
<evidence type="ECO:0000313" key="2">
    <source>
        <dbReference type="EMBL" id="CCK32910.1"/>
    </source>
</evidence>
<dbReference type="AlphaFoldDB" id="K4RGM9"/>
<protein>
    <submittedName>
        <fullName evidence="2">Uncharacterized protein</fullName>
    </submittedName>
</protein>
<feature type="region of interest" description="Disordered" evidence="1">
    <location>
        <begin position="1"/>
        <end position="41"/>
    </location>
</feature>
<dbReference type="KEGG" id="sdv:BN159_p30"/>
<name>K4RGM9_STRDJ</name>
<keyword evidence="2" id="KW-0614">Plasmid</keyword>
<dbReference type="Proteomes" id="UP000008043">
    <property type="component" value="Plasmid pSDA1"/>
</dbReference>
<reference evidence="2 3" key="1">
    <citation type="journal article" date="2012" name="J. Bacteriol.">
        <title>Genome sequence of the bacterium Streptomyces davawensis JCM 4913 and heterologous production of the unique antibiotic roseoflavin.</title>
        <authorList>
            <person name="Jankowitsch F."/>
            <person name="Schwarz J."/>
            <person name="Ruckert C."/>
            <person name="Gust B."/>
            <person name="Szczepanowski R."/>
            <person name="Blom J."/>
            <person name="Pelzer S."/>
            <person name="Kalinowski J."/>
            <person name="Mack M."/>
        </authorList>
    </citation>
    <scope>NUCLEOTIDE SEQUENCE [LARGE SCALE GENOMIC DNA]</scope>
    <source>
        <strain evidence="3">DSM 101723 / JCM 4913 / KCC S-0913 / 768</strain>
        <plasmid evidence="2 3">pSDA1</plasmid>
    </source>
</reference>